<evidence type="ECO:0000259" key="1">
    <source>
        <dbReference type="Pfam" id="PF01370"/>
    </source>
</evidence>
<dbReference type="PANTHER" id="PTHR48079:SF6">
    <property type="entry name" value="NAD(P)-BINDING DOMAIN-CONTAINING PROTEIN-RELATED"/>
    <property type="match status" value="1"/>
</dbReference>
<dbReference type="Gene3D" id="3.40.50.720">
    <property type="entry name" value="NAD(P)-binding Rossmann-like Domain"/>
    <property type="match status" value="1"/>
</dbReference>
<reference evidence="2" key="1">
    <citation type="journal article" date="2005" name="Environ. Microbiol.">
        <title>Genetic and functional properties of uncultivated thermophilic crenarchaeotes from a subsurface gold mine as revealed by analysis of genome fragments.</title>
        <authorList>
            <person name="Nunoura T."/>
            <person name="Hirayama H."/>
            <person name="Takami H."/>
            <person name="Oida H."/>
            <person name="Nishi S."/>
            <person name="Shimamura S."/>
            <person name="Suzuki Y."/>
            <person name="Inagaki F."/>
            <person name="Takai K."/>
            <person name="Nealson K.H."/>
            <person name="Horikoshi K."/>
        </authorList>
    </citation>
    <scope>NUCLEOTIDE SEQUENCE</scope>
</reference>
<sequence>MNVFVTGGTGFIGSRVVPRLVERGYRVTCLVRDPARAEALRALGVTLAVGDITEVGSMRRPMQGADAVIHLAGWYRIGIRDKARMWRINLSGTENTLGLAAELGVKRIVHVSTLAVLGDTCGQVVDETFQRRTEPVSEYERSKLAAHQAAERLIRAGVPVIIVMPAAVYGVGDHSLFGVMARLYLRRLLPVFFGPDAGYTHTHVDDTAEAIILAMEQGRVGESYILAGESLRNREMFQLWERLTGIPAPRVYLPLGLVRLATPPAEALFALVGRDPLLSREAVASATVTMWGSSAKAQRELGAHFRSAEEGWREVLAGERHHKKHRG</sequence>
<feature type="domain" description="NAD-dependent epimerase/dehydratase" evidence="1">
    <location>
        <begin position="3"/>
        <end position="225"/>
    </location>
</feature>
<proteinExistence type="predicted"/>
<protein>
    <submittedName>
        <fullName evidence="2">NAD-dependent epimerase/dehydratase</fullName>
    </submittedName>
</protein>
<dbReference type="Pfam" id="PF01370">
    <property type="entry name" value="Epimerase"/>
    <property type="match status" value="1"/>
</dbReference>
<dbReference type="InterPro" id="IPR051783">
    <property type="entry name" value="NAD(P)-dependent_oxidoreduct"/>
</dbReference>
<accession>H5SKS3</accession>
<dbReference type="AlphaFoldDB" id="H5SKS3"/>
<dbReference type="GO" id="GO:0004029">
    <property type="term" value="F:aldehyde dehydrogenase (NAD+) activity"/>
    <property type="evidence" value="ECO:0007669"/>
    <property type="project" value="TreeGrafter"/>
</dbReference>
<reference evidence="2" key="2">
    <citation type="journal article" date="2012" name="PLoS ONE">
        <title>A Deeply Branching Thermophilic Bacterium with an Ancient Acetyl-CoA Pathway Dominates a Subsurface Ecosystem.</title>
        <authorList>
            <person name="Takami H."/>
            <person name="Noguchi H."/>
            <person name="Takaki Y."/>
            <person name="Uchiyama I."/>
            <person name="Toyoda A."/>
            <person name="Nishi S."/>
            <person name="Chee G.-J."/>
            <person name="Arai W."/>
            <person name="Nunoura T."/>
            <person name="Itoh T."/>
            <person name="Hattori M."/>
            <person name="Takai K."/>
        </authorList>
    </citation>
    <scope>NUCLEOTIDE SEQUENCE</scope>
</reference>
<dbReference type="InterPro" id="IPR036291">
    <property type="entry name" value="NAD(P)-bd_dom_sf"/>
</dbReference>
<dbReference type="InterPro" id="IPR001509">
    <property type="entry name" value="Epimerase_deHydtase"/>
</dbReference>
<dbReference type="PANTHER" id="PTHR48079">
    <property type="entry name" value="PROTEIN YEEZ"/>
    <property type="match status" value="1"/>
</dbReference>
<gene>
    <name evidence="2" type="ORF">HGMM_F42G03C22</name>
</gene>
<evidence type="ECO:0000313" key="2">
    <source>
        <dbReference type="EMBL" id="BAL56759.1"/>
    </source>
</evidence>
<name>H5SKS3_9ZZZZ</name>
<dbReference type="EMBL" id="AP011757">
    <property type="protein sequence ID" value="BAL56759.1"/>
    <property type="molecule type" value="Genomic_DNA"/>
</dbReference>
<organism evidence="2">
    <name type="scientific">uncultured prokaryote</name>
    <dbReference type="NCBI Taxonomy" id="198431"/>
    <lineage>
        <taxon>unclassified sequences</taxon>
        <taxon>environmental samples</taxon>
    </lineage>
</organism>
<dbReference type="SUPFAM" id="SSF51735">
    <property type="entry name" value="NAD(P)-binding Rossmann-fold domains"/>
    <property type="match status" value="1"/>
</dbReference>